<dbReference type="Pfam" id="PF00096">
    <property type="entry name" value="zf-C2H2"/>
    <property type="match status" value="1"/>
</dbReference>
<feature type="domain" description="C2H2-type" evidence="6">
    <location>
        <begin position="226"/>
        <end position="254"/>
    </location>
</feature>
<feature type="domain" description="C2H2-type" evidence="6">
    <location>
        <begin position="105"/>
        <end position="133"/>
    </location>
</feature>
<comment type="caution">
    <text evidence="7">The sequence shown here is derived from an EMBL/GenBank/DDBJ whole genome shotgun (WGS) entry which is preliminary data.</text>
</comment>
<reference evidence="7 8" key="1">
    <citation type="submission" date="2022-12" db="EMBL/GenBank/DDBJ databases">
        <title>Chromosome-level genome of Tegillarca granosa.</title>
        <authorList>
            <person name="Kim J."/>
        </authorList>
    </citation>
    <scope>NUCLEOTIDE SEQUENCE [LARGE SCALE GENOMIC DNA]</scope>
    <source>
        <strain evidence="7">Teg-2019</strain>
        <tissue evidence="7">Adductor muscle</tissue>
    </source>
</reference>
<evidence type="ECO:0000256" key="2">
    <source>
        <dbReference type="ARBA" id="ARBA00022737"/>
    </source>
</evidence>
<protein>
    <recommendedName>
        <fullName evidence="6">C2H2-type domain-containing protein</fullName>
    </recommendedName>
</protein>
<dbReference type="PROSITE" id="PS00028">
    <property type="entry name" value="ZINC_FINGER_C2H2_1"/>
    <property type="match status" value="6"/>
</dbReference>
<evidence type="ECO:0000313" key="8">
    <source>
        <dbReference type="Proteomes" id="UP001217089"/>
    </source>
</evidence>
<feature type="domain" description="C2H2-type" evidence="6">
    <location>
        <begin position="42"/>
        <end position="70"/>
    </location>
</feature>
<keyword evidence="3 5" id="KW-0863">Zinc-finger</keyword>
<dbReference type="SUPFAM" id="SSF57667">
    <property type="entry name" value="beta-beta-alpha zinc fingers"/>
    <property type="match status" value="4"/>
</dbReference>
<evidence type="ECO:0000256" key="5">
    <source>
        <dbReference type="PROSITE-ProRule" id="PRU00042"/>
    </source>
</evidence>
<dbReference type="Proteomes" id="UP001217089">
    <property type="component" value="Unassembled WGS sequence"/>
</dbReference>
<evidence type="ECO:0000259" key="6">
    <source>
        <dbReference type="PROSITE" id="PS50157"/>
    </source>
</evidence>
<dbReference type="PANTHER" id="PTHR24403:SF67">
    <property type="entry name" value="FI01116P-RELATED"/>
    <property type="match status" value="1"/>
</dbReference>
<dbReference type="InterPro" id="IPR013087">
    <property type="entry name" value="Znf_C2H2_type"/>
</dbReference>
<dbReference type="InterPro" id="IPR036236">
    <property type="entry name" value="Znf_C2H2_sf"/>
</dbReference>
<keyword evidence="4" id="KW-0862">Zinc</keyword>
<organism evidence="7 8">
    <name type="scientific">Tegillarca granosa</name>
    <name type="common">Malaysian cockle</name>
    <name type="synonym">Anadara granosa</name>
    <dbReference type="NCBI Taxonomy" id="220873"/>
    <lineage>
        <taxon>Eukaryota</taxon>
        <taxon>Metazoa</taxon>
        <taxon>Spiralia</taxon>
        <taxon>Lophotrochozoa</taxon>
        <taxon>Mollusca</taxon>
        <taxon>Bivalvia</taxon>
        <taxon>Autobranchia</taxon>
        <taxon>Pteriomorphia</taxon>
        <taxon>Arcoida</taxon>
        <taxon>Arcoidea</taxon>
        <taxon>Arcidae</taxon>
        <taxon>Tegillarca</taxon>
    </lineage>
</organism>
<proteinExistence type="predicted"/>
<sequence>MVDNHPGVVYKCSECRFMCHLKSMLDKHYVTTHLHRDKYFKIKCQVCDKTFGKRPHCLVHEFMKHGINHPSVKLHKCPFEDCEYVTVNRAILKTHELKHSEEKKFECQFCGTKLKTKTTYTKHIKKMHLGIRPHLCQVCGATFGEDSELSAHINNKHSTEKQFQCEHCPYATSSKSTFFTHLFMVHKVRADEDKRKEYSCPHCDYVTVIKGRFKTHLNGHKNIRDHVCSECGKQFITRSTLVSHKQWVHSGKVHSCNQCDYRTKTVQKLNEHVRVQHQLRGFKPYKCPYCDFTCATGGNCRKHVKQRHRDEEVKYIRDDSLIEAARIARQAGNYAPFIGSEITLNTTSASVIGSGVLTKNQPSAHIEQVLPMNLNMIWM</sequence>
<dbReference type="EMBL" id="JARBDR010000018">
    <property type="protein sequence ID" value="KAJ8322310.1"/>
    <property type="molecule type" value="Genomic_DNA"/>
</dbReference>
<dbReference type="PANTHER" id="PTHR24403">
    <property type="entry name" value="ZINC FINGER PROTEIN"/>
    <property type="match status" value="1"/>
</dbReference>
<dbReference type="InterPro" id="IPR050688">
    <property type="entry name" value="Zinc_finger/UBP_domain"/>
</dbReference>
<evidence type="ECO:0000313" key="7">
    <source>
        <dbReference type="EMBL" id="KAJ8322310.1"/>
    </source>
</evidence>
<feature type="domain" description="C2H2-type" evidence="6">
    <location>
        <begin position="134"/>
        <end position="162"/>
    </location>
</feature>
<evidence type="ECO:0000256" key="4">
    <source>
        <dbReference type="ARBA" id="ARBA00022833"/>
    </source>
</evidence>
<dbReference type="PROSITE" id="PS50157">
    <property type="entry name" value="ZINC_FINGER_C2H2_2"/>
    <property type="match status" value="5"/>
</dbReference>
<gene>
    <name evidence="7" type="ORF">KUTeg_000781</name>
</gene>
<name>A0ABQ9FYK0_TEGGR</name>
<dbReference type="Gene3D" id="3.30.160.60">
    <property type="entry name" value="Classic Zinc Finger"/>
    <property type="match status" value="4"/>
</dbReference>
<evidence type="ECO:0000256" key="1">
    <source>
        <dbReference type="ARBA" id="ARBA00022723"/>
    </source>
</evidence>
<dbReference type="SMART" id="SM00355">
    <property type="entry name" value="ZnF_C2H2"/>
    <property type="match status" value="10"/>
</dbReference>
<keyword evidence="2" id="KW-0677">Repeat</keyword>
<accession>A0ABQ9FYK0</accession>
<evidence type="ECO:0000256" key="3">
    <source>
        <dbReference type="ARBA" id="ARBA00022771"/>
    </source>
</evidence>
<keyword evidence="8" id="KW-1185">Reference proteome</keyword>
<keyword evidence="1" id="KW-0479">Metal-binding</keyword>
<feature type="domain" description="C2H2-type" evidence="6">
    <location>
        <begin position="75"/>
        <end position="104"/>
    </location>
</feature>